<name>A0A382END6_9ZZZZ</name>
<evidence type="ECO:0000256" key="1">
    <source>
        <dbReference type="SAM" id="Phobius"/>
    </source>
</evidence>
<proteinExistence type="predicted"/>
<evidence type="ECO:0000313" key="2">
    <source>
        <dbReference type="EMBL" id="SVB51935.1"/>
    </source>
</evidence>
<keyword evidence="1" id="KW-0472">Membrane</keyword>
<organism evidence="2">
    <name type="scientific">marine metagenome</name>
    <dbReference type="NCBI Taxonomy" id="408172"/>
    <lineage>
        <taxon>unclassified sequences</taxon>
        <taxon>metagenomes</taxon>
        <taxon>ecological metagenomes</taxon>
    </lineage>
</organism>
<gene>
    <name evidence="2" type="ORF">METZ01_LOCUS204789</name>
</gene>
<feature type="transmembrane region" description="Helical" evidence="1">
    <location>
        <begin position="32"/>
        <end position="60"/>
    </location>
</feature>
<reference evidence="2" key="1">
    <citation type="submission" date="2018-05" db="EMBL/GenBank/DDBJ databases">
        <authorList>
            <person name="Lanie J.A."/>
            <person name="Ng W.-L."/>
            <person name="Kazmierczak K.M."/>
            <person name="Andrzejewski T.M."/>
            <person name="Davidsen T.M."/>
            <person name="Wayne K.J."/>
            <person name="Tettelin H."/>
            <person name="Glass J.I."/>
            <person name="Rusch D."/>
            <person name="Podicherti R."/>
            <person name="Tsui H.-C.T."/>
            <person name="Winkler M.E."/>
        </authorList>
    </citation>
    <scope>NUCLEOTIDE SEQUENCE</scope>
</reference>
<dbReference type="AlphaFoldDB" id="A0A382END6"/>
<dbReference type="EMBL" id="UINC01045316">
    <property type="protein sequence ID" value="SVB51935.1"/>
    <property type="molecule type" value="Genomic_DNA"/>
</dbReference>
<keyword evidence="1" id="KW-0812">Transmembrane</keyword>
<sequence>MVLLLFLASLALWVVVLRRARSRPDHRRTWFVWLVALPVIPLIIPGGLTIMWAVLAVYWFRHARHPPTDEPGQNPIG</sequence>
<keyword evidence="1" id="KW-1133">Transmembrane helix</keyword>
<accession>A0A382END6</accession>
<protein>
    <submittedName>
        <fullName evidence="2">Uncharacterized protein</fullName>
    </submittedName>
</protein>